<reference evidence="4 5" key="1">
    <citation type="submission" date="2015-06" db="EMBL/GenBank/DDBJ databases">
        <title>Draft genome sequence of an Alphaproteobacteria species associated to the Mediterranean sponge Oscarella lobularis.</title>
        <authorList>
            <person name="Jourda C."/>
            <person name="Santini S."/>
            <person name="Claverie J.-M."/>
        </authorList>
    </citation>
    <scope>NUCLEOTIDE SEQUENCE [LARGE SCALE GENOMIC DNA]</scope>
    <source>
        <strain evidence="4">IGS</strain>
    </source>
</reference>
<evidence type="ECO:0000313" key="5">
    <source>
        <dbReference type="Proteomes" id="UP000037178"/>
    </source>
</evidence>
<dbReference type="Proteomes" id="UP000037178">
    <property type="component" value="Unassembled WGS sequence"/>
</dbReference>
<keyword evidence="5" id="KW-1185">Reference proteome</keyword>
<dbReference type="Gene3D" id="2.70.98.10">
    <property type="match status" value="1"/>
</dbReference>
<dbReference type="InterPro" id="IPR014718">
    <property type="entry name" value="GH-type_carb-bd"/>
</dbReference>
<accession>A0A0J9GS48</accession>
<dbReference type="CDD" id="cd09019">
    <property type="entry name" value="galactose_mutarotase_like"/>
    <property type="match status" value="1"/>
</dbReference>
<name>A0A0J9GS48_9RHOB</name>
<dbReference type="AlphaFoldDB" id="A0A0J9GS48"/>
<gene>
    <name evidence="4" type="ORF">AIOL_001255</name>
</gene>
<dbReference type="EC" id="5.1.3.3" evidence="4"/>
<comment type="caution">
    <text evidence="4">The sequence shown here is derived from an EMBL/GenBank/DDBJ whole genome shotgun (WGS) entry which is preliminary data.</text>
</comment>
<dbReference type="RefSeq" id="WP_152912398.1">
    <property type="nucleotide sequence ID" value="NZ_LFTY01000002.1"/>
</dbReference>
<keyword evidence="3" id="KW-0119">Carbohydrate metabolism</keyword>
<comment type="similarity">
    <text evidence="1">Belongs to the aldose epimerase family.</text>
</comment>
<dbReference type="GO" id="GO:0004034">
    <property type="term" value="F:aldose 1-epimerase activity"/>
    <property type="evidence" value="ECO:0007669"/>
    <property type="project" value="UniProtKB-EC"/>
</dbReference>
<keyword evidence="2 4" id="KW-0413">Isomerase</keyword>
<evidence type="ECO:0000256" key="1">
    <source>
        <dbReference type="ARBA" id="ARBA00006206"/>
    </source>
</evidence>
<dbReference type="Pfam" id="PF01263">
    <property type="entry name" value="Aldose_epim"/>
    <property type="match status" value="1"/>
</dbReference>
<protein>
    <submittedName>
        <fullName evidence="4">Aldose 1-epimerase</fullName>
        <ecNumber evidence="4">5.1.3.3</ecNumber>
    </submittedName>
</protein>
<dbReference type="GO" id="GO:0030246">
    <property type="term" value="F:carbohydrate binding"/>
    <property type="evidence" value="ECO:0007669"/>
    <property type="project" value="InterPro"/>
</dbReference>
<dbReference type="OrthoDB" id="9779408at2"/>
<proteinExistence type="inferred from homology"/>
<dbReference type="InterPro" id="IPR008183">
    <property type="entry name" value="Aldose_1/G6P_1-epimerase"/>
</dbReference>
<organism evidence="4 5">
    <name type="scientific">Candidatus Rhodobacter oscarellae</name>
    <dbReference type="NCBI Taxonomy" id="1675527"/>
    <lineage>
        <taxon>Bacteria</taxon>
        <taxon>Pseudomonadati</taxon>
        <taxon>Pseudomonadota</taxon>
        <taxon>Alphaproteobacteria</taxon>
        <taxon>Rhodobacterales</taxon>
        <taxon>Rhodobacter group</taxon>
        <taxon>Rhodobacter</taxon>
    </lineage>
</organism>
<dbReference type="InterPro" id="IPR047215">
    <property type="entry name" value="Galactose_mutarotase-like"/>
</dbReference>
<dbReference type="PATRIC" id="fig|1675527.3.peg.1337"/>
<evidence type="ECO:0000313" key="4">
    <source>
        <dbReference type="EMBL" id="KMW56303.1"/>
    </source>
</evidence>
<dbReference type="SUPFAM" id="SSF74650">
    <property type="entry name" value="Galactose mutarotase-like"/>
    <property type="match status" value="1"/>
</dbReference>
<dbReference type="GO" id="GO:0033499">
    <property type="term" value="P:galactose catabolic process via UDP-galactose, Leloir pathway"/>
    <property type="evidence" value="ECO:0007669"/>
    <property type="project" value="TreeGrafter"/>
</dbReference>
<dbReference type="GO" id="GO:0006006">
    <property type="term" value="P:glucose metabolic process"/>
    <property type="evidence" value="ECO:0007669"/>
    <property type="project" value="TreeGrafter"/>
</dbReference>
<dbReference type="EMBL" id="LFTY01000002">
    <property type="protein sequence ID" value="KMW56303.1"/>
    <property type="molecule type" value="Genomic_DNA"/>
</dbReference>
<evidence type="ECO:0000256" key="3">
    <source>
        <dbReference type="ARBA" id="ARBA00023277"/>
    </source>
</evidence>
<dbReference type="STRING" id="1675527.AIOL_001255"/>
<dbReference type="PANTHER" id="PTHR10091">
    <property type="entry name" value="ALDOSE-1-EPIMERASE"/>
    <property type="match status" value="1"/>
</dbReference>
<evidence type="ECO:0000256" key="2">
    <source>
        <dbReference type="ARBA" id="ARBA00023235"/>
    </source>
</evidence>
<dbReference type="PANTHER" id="PTHR10091:SF49">
    <property type="entry name" value="ALDOSE 1-EPIMERASE"/>
    <property type="match status" value="1"/>
</dbReference>
<sequence length="316" mass="34309">MIEVFGTTKTGQPVHRLGLDNGTLRISLLTLGAGLHSVRLAGVPHDLTVGRDNLAPYEGKLFHLGTIMGPVANRMSNARAEIAGRRHQFDRNFLGAHTLHGGSAAVHAKLWEVTDHTKTSATLCVKLPDGEGGFPGHRDIQASFALEDNALTLTLTARTDAPTILNLANHSYWNLGPEPTTRGHLLQVHADRYLPAGDANIPTGEIAPVAGTRFDYRQPRAIEAGDEGLLDNNLCLSDARQPLRDVATLTGPTGVEMTMATTEPGLQIFDGHILDYAGLALEAQFWPDAPHNPAFPRIETHPGETWVQRTRWRFTG</sequence>
<dbReference type="InterPro" id="IPR011013">
    <property type="entry name" value="Gal_mutarotase_sf_dom"/>
</dbReference>